<reference evidence="7 8" key="2">
    <citation type="submission" date="2024-05" db="EMBL/GenBank/DDBJ databases">
        <authorList>
            <person name="Chen Y."/>
            <person name="Shah S."/>
            <person name="Dougan E. K."/>
            <person name="Thang M."/>
            <person name="Chan C."/>
        </authorList>
    </citation>
    <scope>NUCLEOTIDE SEQUENCE [LARGE SCALE GENOMIC DNA]</scope>
</reference>
<dbReference type="EMBL" id="CAMXCT020002502">
    <property type="protein sequence ID" value="CAL1151935.1"/>
    <property type="molecule type" value="Genomic_DNA"/>
</dbReference>
<dbReference type="SUPFAM" id="SSF54570">
    <property type="entry name" value="Ribosomal protein S19"/>
    <property type="match status" value="1"/>
</dbReference>
<keyword evidence="5" id="KW-0472">Membrane</keyword>
<keyword evidence="8" id="KW-1185">Reference proteome</keyword>
<keyword evidence="3 4" id="KW-0687">Ribonucleoprotein</keyword>
<dbReference type="EMBL" id="CAMXCT030002502">
    <property type="protein sequence ID" value="CAL4785872.1"/>
    <property type="molecule type" value="Genomic_DNA"/>
</dbReference>
<sequence>MAEGEAPKKRTFKKYSYRGVDLDKLLDMSNQDLMELFCARQRRKFSRGIKRAPITVLKKLRKAKRDTAYGEKPEAVKTHLRNMVIVPEMIGSVVGVYNGKQYITVEIKPEMIGHYLGEFSITYKPIKHGRAGMMSKNSQFVIPDTLDQAFHTFPVLEGALGPEFSLSDGNRQFRSSIGPELKTGWDAHWKRQCWSMICYPEKVGLLSVQRDQRDGKEYDELLSGYYFKYGKRVWKADDHPELTFWQAGMRAGGVVEYHGIQPGGEMQVTEIKRKRAWSGCFKDVLGLKCHCGYAAMPSTCPLRDDNPGMSWCGGFCPLAALWAEFGISVAGKIDARFQDELTLRRYSEGYRSWMFQLGILVSSRLKRVVMLRLHVSPVHRGLLGRPLPGLAPSVRKRPAPQSFQSRPSRLSMVATFASSNVPVAAQRAAKITGLYIGVIGIALFVAPVTCFSILFDPTEIKPIWIRVFGSLCALLGWYYRGASQDSRGFLVATVSGRYLLALALCIAVAIDKQKHLGLLLLAATNAVGAYLMHRALR</sequence>
<dbReference type="InterPro" id="IPR002222">
    <property type="entry name" value="Ribosomal_uS19"/>
</dbReference>
<protein>
    <recommendedName>
        <fullName evidence="9">40S ribosomal protein S15</fullName>
    </recommendedName>
</protein>
<keyword evidence="5" id="KW-1133">Transmembrane helix</keyword>
<keyword evidence="5" id="KW-0812">Transmembrane</keyword>
<accession>A0A9P1CW82</accession>
<evidence type="ECO:0000313" key="6">
    <source>
        <dbReference type="EMBL" id="CAI3998560.1"/>
    </source>
</evidence>
<evidence type="ECO:0000313" key="7">
    <source>
        <dbReference type="EMBL" id="CAL4785872.1"/>
    </source>
</evidence>
<evidence type="ECO:0008006" key="9">
    <source>
        <dbReference type="Google" id="ProtNLM"/>
    </source>
</evidence>
<evidence type="ECO:0000313" key="8">
    <source>
        <dbReference type="Proteomes" id="UP001152797"/>
    </source>
</evidence>
<dbReference type="GO" id="GO:0006412">
    <property type="term" value="P:translation"/>
    <property type="evidence" value="ECO:0007669"/>
    <property type="project" value="InterPro"/>
</dbReference>
<evidence type="ECO:0000256" key="3">
    <source>
        <dbReference type="ARBA" id="ARBA00023274"/>
    </source>
</evidence>
<dbReference type="InterPro" id="IPR005713">
    <property type="entry name" value="Ribosomal_uS19_euk/arc"/>
</dbReference>
<dbReference type="HAMAP" id="MF_00531">
    <property type="entry name" value="Ribosomal_uS19"/>
    <property type="match status" value="1"/>
</dbReference>
<dbReference type="OrthoDB" id="10258210at2759"/>
<dbReference type="Gene3D" id="3.30.860.10">
    <property type="entry name" value="30s Ribosomal Protein S19, Chain A"/>
    <property type="match status" value="1"/>
</dbReference>
<dbReference type="InterPro" id="IPR020934">
    <property type="entry name" value="Ribosomal_uS19_CS"/>
</dbReference>
<evidence type="ECO:0000256" key="1">
    <source>
        <dbReference type="ARBA" id="ARBA00007345"/>
    </source>
</evidence>
<dbReference type="AlphaFoldDB" id="A0A9P1CW82"/>
<dbReference type="PRINTS" id="PR00975">
    <property type="entry name" value="RIBOSOMALS19"/>
</dbReference>
<organism evidence="6">
    <name type="scientific">Cladocopium goreaui</name>
    <dbReference type="NCBI Taxonomy" id="2562237"/>
    <lineage>
        <taxon>Eukaryota</taxon>
        <taxon>Sar</taxon>
        <taxon>Alveolata</taxon>
        <taxon>Dinophyceae</taxon>
        <taxon>Suessiales</taxon>
        <taxon>Symbiodiniaceae</taxon>
        <taxon>Cladocopium</taxon>
    </lineage>
</organism>
<name>A0A9P1CW82_9DINO</name>
<dbReference type="EMBL" id="CAMXCT010002502">
    <property type="protein sequence ID" value="CAI3998560.1"/>
    <property type="molecule type" value="Genomic_DNA"/>
</dbReference>
<dbReference type="PANTHER" id="PTHR11880">
    <property type="entry name" value="RIBOSOMAL PROTEIN S19P FAMILY MEMBER"/>
    <property type="match status" value="1"/>
</dbReference>
<dbReference type="NCBIfam" id="NF003121">
    <property type="entry name" value="PRK04038.1"/>
    <property type="match status" value="1"/>
</dbReference>
<keyword evidence="2 4" id="KW-0689">Ribosomal protein</keyword>
<gene>
    <name evidence="6" type="ORF">C1SCF055_LOCUS24846</name>
</gene>
<dbReference type="GO" id="GO:0022627">
    <property type="term" value="C:cytosolic small ribosomal subunit"/>
    <property type="evidence" value="ECO:0007669"/>
    <property type="project" value="TreeGrafter"/>
</dbReference>
<feature type="transmembrane region" description="Helical" evidence="5">
    <location>
        <begin position="516"/>
        <end position="533"/>
    </location>
</feature>
<dbReference type="FunFam" id="3.30.860.10:FF:000002">
    <property type="entry name" value="40S ribosomal protein S15"/>
    <property type="match status" value="1"/>
</dbReference>
<comment type="similarity">
    <text evidence="1 4">Belongs to the universal ribosomal protein uS19 family.</text>
</comment>
<proteinExistence type="inferred from homology"/>
<dbReference type="InterPro" id="IPR023575">
    <property type="entry name" value="Ribosomal_uS19_SF"/>
</dbReference>
<reference evidence="6" key="1">
    <citation type="submission" date="2022-10" db="EMBL/GenBank/DDBJ databases">
        <authorList>
            <person name="Chen Y."/>
            <person name="Dougan E. K."/>
            <person name="Chan C."/>
            <person name="Rhodes N."/>
            <person name="Thang M."/>
        </authorList>
    </citation>
    <scope>NUCLEOTIDE SEQUENCE</scope>
</reference>
<evidence type="ECO:0000256" key="5">
    <source>
        <dbReference type="SAM" id="Phobius"/>
    </source>
</evidence>
<dbReference type="NCBIfam" id="TIGR01025">
    <property type="entry name" value="uS19_arch"/>
    <property type="match status" value="1"/>
</dbReference>
<feature type="transmembrane region" description="Helical" evidence="5">
    <location>
        <begin position="488"/>
        <end position="510"/>
    </location>
</feature>
<dbReference type="Proteomes" id="UP001152797">
    <property type="component" value="Unassembled WGS sequence"/>
</dbReference>
<evidence type="ECO:0000256" key="4">
    <source>
        <dbReference type="RuleBase" id="RU003485"/>
    </source>
</evidence>
<dbReference type="GO" id="GO:0003735">
    <property type="term" value="F:structural constituent of ribosome"/>
    <property type="evidence" value="ECO:0007669"/>
    <property type="project" value="InterPro"/>
</dbReference>
<dbReference type="PANTHER" id="PTHR11880:SF2">
    <property type="entry name" value="SMALL RIBOSOMAL SUBUNIT PROTEIN US19"/>
    <property type="match status" value="1"/>
</dbReference>
<dbReference type="GO" id="GO:0000028">
    <property type="term" value="P:ribosomal small subunit assembly"/>
    <property type="evidence" value="ECO:0007669"/>
    <property type="project" value="TreeGrafter"/>
</dbReference>
<evidence type="ECO:0000256" key="2">
    <source>
        <dbReference type="ARBA" id="ARBA00022980"/>
    </source>
</evidence>
<feature type="transmembrane region" description="Helical" evidence="5">
    <location>
        <begin position="434"/>
        <end position="455"/>
    </location>
</feature>
<feature type="transmembrane region" description="Helical" evidence="5">
    <location>
        <begin position="461"/>
        <end position="479"/>
    </location>
</feature>
<dbReference type="Pfam" id="PF00203">
    <property type="entry name" value="Ribosomal_S19"/>
    <property type="match status" value="1"/>
</dbReference>
<dbReference type="GO" id="GO:0003723">
    <property type="term" value="F:RNA binding"/>
    <property type="evidence" value="ECO:0007669"/>
    <property type="project" value="InterPro"/>
</dbReference>
<dbReference type="PROSITE" id="PS00323">
    <property type="entry name" value="RIBOSOMAL_S19"/>
    <property type="match status" value="1"/>
</dbReference>
<comment type="caution">
    <text evidence="6">The sequence shown here is derived from an EMBL/GenBank/DDBJ whole genome shotgun (WGS) entry which is preliminary data.</text>
</comment>